<dbReference type="STRING" id="1261.HMPREF3195_01057"/>
<reference evidence="1 2" key="1">
    <citation type="submission" date="2016-02" db="EMBL/GenBank/DDBJ databases">
        <authorList>
            <person name="Wen L."/>
            <person name="He K."/>
            <person name="Yang H."/>
        </authorList>
    </citation>
    <scope>NUCLEOTIDE SEQUENCE [LARGE SCALE GENOMIC DNA]</scope>
    <source>
        <strain evidence="1 2">MJR8628A</strain>
    </source>
</reference>
<dbReference type="EMBL" id="LSQZ01000049">
    <property type="protein sequence ID" value="KXI12453.1"/>
    <property type="molecule type" value="Genomic_DNA"/>
</dbReference>
<comment type="caution">
    <text evidence="1">The sequence shown here is derived from an EMBL/GenBank/DDBJ whole genome shotgun (WGS) entry which is preliminary data.</text>
</comment>
<accession>A0A135YSS2</accession>
<proteinExistence type="predicted"/>
<dbReference type="AlphaFoldDB" id="A0A135YSS2"/>
<dbReference type="Proteomes" id="UP000070326">
    <property type="component" value="Unassembled WGS sequence"/>
</dbReference>
<dbReference type="PATRIC" id="fig|1261.3.peg.135"/>
<evidence type="ECO:0000313" key="2">
    <source>
        <dbReference type="Proteomes" id="UP000070326"/>
    </source>
</evidence>
<name>A0A135YSS2_9FIRM</name>
<gene>
    <name evidence="1" type="ORF">HMPREF3195_01057</name>
</gene>
<evidence type="ECO:0000313" key="1">
    <source>
        <dbReference type="EMBL" id="KXI12453.1"/>
    </source>
</evidence>
<sequence>MVKYKKEGKVKEVGIMVNINKDKILASLTTYRKLDRTSRGINMVANSLLGHNKSSGPEPDLYTIYLTEDKFLAEYSRTSLHGSRPKKITKLDIPLVDIVDMKLDKKDNMDCIHIESAWGKHYYFEIENSEKKEQANDIIEKYKGII</sequence>
<organism evidence="1 2">
    <name type="scientific">Peptostreptococcus anaerobius</name>
    <dbReference type="NCBI Taxonomy" id="1261"/>
    <lineage>
        <taxon>Bacteria</taxon>
        <taxon>Bacillati</taxon>
        <taxon>Bacillota</taxon>
        <taxon>Clostridia</taxon>
        <taxon>Peptostreptococcales</taxon>
        <taxon>Peptostreptococcaceae</taxon>
        <taxon>Peptostreptococcus</taxon>
    </lineage>
</organism>
<protein>
    <submittedName>
        <fullName evidence="1">Uncharacterized protein</fullName>
    </submittedName>
</protein>